<comment type="function">
    <text evidence="14">Protease with a carboxypeptidase B-like function involved in the C-terminal processing of the lysine and arginine residues from protein precursors. Promotes cell fusion and is involved in the programmed cell death.</text>
</comment>
<evidence type="ECO:0000256" key="8">
    <source>
        <dbReference type="ARBA" id="ARBA00022729"/>
    </source>
</evidence>
<keyword evidence="13" id="KW-0325">Glycoprotein</keyword>
<feature type="region of interest" description="Disordered" evidence="16">
    <location>
        <begin position="553"/>
        <end position="640"/>
    </location>
</feature>
<evidence type="ECO:0000256" key="6">
    <source>
        <dbReference type="ARBA" id="ARBA00022692"/>
    </source>
</evidence>
<feature type="chain" id="PRO_5044043103" description="Carboxypeptidase" evidence="15">
    <location>
        <begin position="37"/>
        <end position="640"/>
    </location>
</feature>
<dbReference type="GO" id="GO:0006508">
    <property type="term" value="P:proteolysis"/>
    <property type="evidence" value="ECO:0007669"/>
    <property type="project" value="UniProtKB-KW"/>
</dbReference>
<dbReference type="InterPro" id="IPR018202">
    <property type="entry name" value="Ser_caboxypep_ser_AS"/>
</dbReference>
<evidence type="ECO:0000256" key="17">
    <source>
        <dbReference type="SAM" id="Phobius"/>
    </source>
</evidence>
<feature type="region of interest" description="Disordered" evidence="16">
    <location>
        <begin position="480"/>
        <end position="507"/>
    </location>
</feature>
<dbReference type="GO" id="GO:0006915">
    <property type="term" value="P:apoptotic process"/>
    <property type="evidence" value="ECO:0007669"/>
    <property type="project" value="UniProtKB-KW"/>
</dbReference>
<feature type="signal peptide" evidence="15">
    <location>
        <begin position="1"/>
        <end position="36"/>
    </location>
</feature>
<evidence type="ECO:0000256" key="10">
    <source>
        <dbReference type="ARBA" id="ARBA00022989"/>
    </source>
</evidence>
<evidence type="ECO:0000256" key="2">
    <source>
        <dbReference type="ARBA" id="ARBA00004393"/>
    </source>
</evidence>
<dbReference type="Gene3D" id="3.40.50.1820">
    <property type="entry name" value="alpha/beta hydrolase"/>
    <property type="match status" value="1"/>
</dbReference>
<keyword evidence="10 17" id="KW-1133">Transmembrane helix</keyword>
<dbReference type="EC" id="3.4.16.-" evidence="15"/>
<proteinExistence type="inferred from homology"/>
<reference evidence="18 19" key="1">
    <citation type="journal article" date="2020" name="Microbiol. Resour. Announc.">
        <title>Draft Genome Sequence of a Cladosporium Species Isolated from the Mesophotic Ascidian Didemnum maculosum.</title>
        <authorList>
            <person name="Gioti A."/>
            <person name="Siaperas R."/>
            <person name="Nikolaivits E."/>
            <person name="Le Goff G."/>
            <person name="Ouazzani J."/>
            <person name="Kotoulas G."/>
            <person name="Topakas E."/>
        </authorList>
    </citation>
    <scope>NUCLEOTIDE SEQUENCE [LARGE SCALE GENOMIC DNA]</scope>
    <source>
        <strain evidence="18 19">TM138-S3</strain>
    </source>
</reference>
<evidence type="ECO:0000313" key="19">
    <source>
        <dbReference type="Proteomes" id="UP000803884"/>
    </source>
</evidence>
<keyword evidence="11" id="KW-0333">Golgi apparatus</keyword>
<dbReference type="InterPro" id="IPR001563">
    <property type="entry name" value="Peptidase_S10"/>
</dbReference>
<dbReference type="GeneID" id="96006047"/>
<feature type="compositionally biased region" description="Polar residues" evidence="16">
    <location>
        <begin position="490"/>
        <end position="502"/>
    </location>
</feature>
<sequence length="640" mass="71267">MFDQMNLISSRRQLSWPAVFLSTLLSLICFSTPATAADKTAADYYIHSLPGAPSPLLNMYAGHVEITPEHHGNMFFWFYKNRHIANRQRTVIWLNGGPGCSSMDGAMMEVGPYRVKKDGTLTMNDGSWDEFANLLFIDNPVGTGFSYVDTDSYLSDLDEMAVQMTSFLEKWFAIFPEHAHDDIYIAGESYAGQHIPYIAKAMLDRNAKKDHDKWNVSGLLIGNGWISGKDQYPAYISYAKQAGLVKADSESAGQLDQMLAACNVELKSGGKDHVDVQRCEAILQEVLRISTKELGGQCINMYDTRLKDSYPSCGMNWPPDLEQLNPYLRRDDVTQALHLNPDHKSGWSECSGAVSSHFRAAKSKPSIQLLPDLLKHMPILLFSGDKDLICNHLGTEELINNLEWNGGKGMELSAGTWAPRSDWTFEGEPAGIYQSARNLTYVKFYNASHMVPFDFPRRSRDMLDRFMGVDIANIGGAPADSLLDGEKEPSTSVGGHPNSTAAQEAEQDKLQEAAWRAYRRSGEVALFFVLIAAIAWGYFVYRDRRRRAGYAGLFGTDPDDGTGRAPEMASGLGLNGYSDRRPQQSKEQRDVEAARDYDETELDDLSGGRKDSKEQERFGLADSEDEEDEGRPGRANGRVA</sequence>
<keyword evidence="19" id="KW-1185">Reference proteome</keyword>
<evidence type="ECO:0000256" key="15">
    <source>
        <dbReference type="RuleBase" id="RU361156"/>
    </source>
</evidence>
<dbReference type="RefSeq" id="XP_069229923.1">
    <property type="nucleotide sequence ID" value="XM_069373209.1"/>
</dbReference>
<evidence type="ECO:0000256" key="3">
    <source>
        <dbReference type="ARBA" id="ARBA00009431"/>
    </source>
</evidence>
<comment type="caution">
    <text evidence="18">The sequence shown here is derived from an EMBL/GenBank/DDBJ whole genome shotgun (WGS) entry which is preliminary data.</text>
</comment>
<dbReference type="SUPFAM" id="SSF53474">
    <property type="entry name" value="alpha/beta-Hydrolases"/>
    <property type="match status" value="1"/>
</dbReference>
<keyword evidence="6 17" id="KW-0812">Transmembrane</keyword>
<evidence type="ECO:0000256" key="4">
    <source>
        <dbReference type="ARBA" id="ARBA00022645"/>
    </source>
</evidence>
<keyword evidence="7" id="KW-0053">Apoptosis</keyword>
<evidence type="ECO:0000256" key="9">
    <source>
        <dbReference type="ARBA" id="ARBA00022801"/>
    </source>
</evidence>
<keyword evidence="12 17" id="KW-0472">Membrane</keyword>
<dbReference type="PRINTS" id="PR00724">
    <property type="entry name" value="CRBOXYPTASEC"/>
</dbReference>
<evidence type="ECO:0000256" key="1">
    <source>
        <dbReference type="ARBA" id="ARBA00001003"/>
    </source>
</evidence>
<dbReference type="Proteomes" id="UP000803884">
    <property type="component" value="Unassembled WGS sequence"/>
</dbReference>
<comment type="similarity">
    <text evidence="3 15">Belongs to the peptidase S10 family.</text>
</comment>
<evidence type="ECO:0000256" key="12">
    <source>
        <dbReference type="ARBA" id="ARBA00023136"/>
    </source>
</evidence>
<comment type="catalytic activity">
    <reaction evidence="1">
        <text>Preferential release of a C-terminal arginine or lysine residue.</text>
        <dbReference type="EC" id="3.4.16.6"/>
    </reaction>
</comment>
<feature type="transmembrane region" description="Helical" evidence="17">
    <location>
        <begin position="524"/>
        <end position="541"/>
    </location>
</feature>
<dbReference type="PROSITE" id="PS00131">
    <property type="entry name" value="CARBOXYPEPT_SER_SER"/>
    <property type="match status" value="1"/>
</dbReference>
<dbReference type="PANTHER" id="PTHR11802:SF190">
    <property type="entry name" value="PHEROMONE-PROCESSING CARBOXYPEPTIDASE KEX1"/>
    <property type="match status" value="1"/>
</dbReference>
<accession>A0AB34KU22</accession>
<protein>
    <recommendedName>
        <fullName evidence="15">Carboxypeptidase</fullName>
        <ecNumber evidence="15">3.4.16.-</ecNumber>
    </recommendedName>
</protein>
<dbReference type="AlphaFoldDB" id="A0AB34KU22"/>
<evidence type="ECO:0000313" key="18">
    <source>
        <dbReference type="EMBL" id="KAL1586818.1"/>
    </source>
</evidence>
<dbReference type="FunFam" id="3.40.50.1820:FF:000121">
    <property type="entry name" value="Carboxypeptidase D"/>
    <property type="match status" value="1"/>
</dbReference>
<evidence type="ECO:0000256" key="11">
    <source>
        <dbReference type="ARBA" id="ARBA00023034"/>
    </source>
</evidence>
<dbReference type="Pfam" id="PF00450">
    <property type="entry name" value="Peptidase_S10"/>
    <property type="match status" value="1"/>
</dbReference>
<comment type="subcellular location">
    <subcellularLocation>
        <location evidence="2">Golgi apparatus</location>
        <location evidence="2">trans-Golgi network membrane</location>
        <topology evidence="2">Single-pass type I membrane protein</topology>
    </subcellularLocation>
</comment>
<dbReference type="InterPro" id="IPR029058">
    <property type="entry name" value="AB_hydrolase_fold"/>
</dbReference>
<keyword evidence="8 15" id="KW-0732">Signal</keyword>
<evidence type="ECO:0000256" key="5">
    <source>
        <dbReference type="ARBA" id="ARBA00022670"/>
    </source>
</evidence>
<evidence type="ECO:0000256" key="16">
    <source>
        <dbReference type="SAM" id="MobiDB-lite"/>
    </source>
</evidence>
<dbReference type="GO" id="GO:0004185">
    <property type="term" value="F:serine-type carboxypeptidase activity"/>
    <property type="evidence" value="ECO:0007669"/>
    <property type="project" value="UniProtKB-UniRule"/>
</dbReference>
<evidence type="ECO:0000256" key="13">
    <source>
        <dbReference type="ARBA" id="ARBA00023180"/>
    </source>
</evidence>
<evidence type="ECO:0000256" key="14">
    <source>
        <dbReference type="ARBA" id="ARBA00037042"/>
    </source>
</evidence>
<keyword evidence="9 15" id="KW-0378">Hydrolase</keyword>
<keyword evidence="5 15" id="KW-0645">Protease</keyword>
<name>A0AB34KU22_9PEZI</name>
<dbReference type="PANTHER" id="PTHR11802">
    <property type="entry name" value="SERINE PROTEASE FAMILY S10 SERINE CARBOXYPEPTIDASE"/>
    <property type="match status" value="1"/>
</dbReference>
<gene>
    <name evidence="18" type="ORF">WHR41_04603</name>
</gene>
<dbReference type="EMBL" id="JAAQHG020000013">
    <property type="protein sequence ID" value="KAL1586818.1"/>
    <property type="molecule type" value="Genomic_DNA"/>
</dbReference>
<feature type="compositionally biased region" description="Basic and acidic residues" evidence="16">
    <location>
        <begin position="606"/>
        <end position="619"/>
    </location>
</feature>
<organism evidence="18 19">
    <name type="scientific">Cladosporium halotolerans</name>
    <dbReference type="NCBI Taxonomy" id="1052096"/>
    <lineage>
        <taxon>Eukaryota</taxon>
        <taxon>Fungi</taxon>
        <taxon>Dikarya</taxon>
        <taxon>Ascomycota</taxon>
        <taxon>Pezizomycotina</taxon>
        <taxon>Dothideomycetes</taxon>
        <taxon>Dothideomycetidae</taxon>
        <taxon>Cladosporiales</taxon>
        <taxon>Cladosporiaceae</taxon>
        <taxon>Cladosporium</taxon>
    </lineage>
</organism>
<evidence type="ECO:0000256" key="7">
    <source>
        <dbReference type="ARBA" id="ARBA00022703"/>
    </source>
</evidence>
<feature type="compositionally biased region" description="Basic and acidic residues" evidence="16">
    <location>
        <begin position="578"/>
        <end position="597"/>
    </location>
</feature>
<keyword evidence="4 15" id="KW-0121">Carboxypeptidase</keyword>
<dbReference type="GO" id="GO:0005802">
    <property type="term" value="C:trans-Golgi network"/>
    <property type="evidence" value="ECO:0007669"/>
    <property type="project" value="TreeGrafter"/>
</dbReference>